<evidence type="ECO:0000313" key="4">
    <source>
        <dbReference type="Proteomes" id="UP001152888"/>
    </source>
</evidence>
<dbReference type="Gene3D" id="1.10.10.60">
    <property type="entry name" value="Homeodomain-like"/>
    <property type="match status" value="1"/>
</dbReference>
<comment type="caution">
    <text evidence="3">The sequence shown here is derived from an EMBL/GenBank/DDBJ whole genome shotgun (WGS) entry which is preliminary data.</text>
</comment>
<evidence type="ECO:0000256" key="1">
    <source>
        <dbReference type="SAM" id="MobiDB-lite"/>
    </source>
</evidence>
<dbReference type="OrthoDB" id="2985014at2759"/>
<dbReference type="GO" id="GO:0003677">
    <property type="term" value="F:DNA binding"/>
    <property type="evidence" value="ECO:0007669"/>
    <property type="project" value="InterPro"/>
</dbReference>
<feature type="region of interest" description="Disordered" evidence="1">
    <location>
        <begin position="51"/>
        <end position="78"/>
    </location>
</feature>
<protein>
    <recommendedName>
        <fullName evidence="2">HTH psq-type domain-containing protein</fullName>
    </recommendedName>
</protein>
<feature type="domain" description="HTH psq-type" evidence="2">
    <location>
        <begin position="15"/>
        <end position="61"/>
    </location>
</feature>
<name>A0A9P0L5Z8_ACAOB</name>
<evidence type="ECO:0000259" key="2">
    <source>
        <dbReference type="Pfam" id="PF05225"/>
    </source>
</evidence>
<dbReference type="AlphaFoldDB" id="A0A9P0L5Z8"/>
<dbReference type="Pfam" id="PF05225">
    <property type="entry name" value="HTH_psq"/>
    <property type="match status" value="1"/>
</dbReference>
<evidence type="ECO:0000313" key="3">
    <source>
        <dbReference type="EMBL" id="CAH1984887.1"/>
    </source>
</evidence>
<dbReference type="InterPro" id="IPR007889">
    <property type="entry name" value="HTH_Psq"/>
</dbReference>
<dbReference type="Proteomes" id="UP001152888">
    <property type="component" value="Unassembled WGS sequence"/>
</dbReference>
<reference evidence="3" key="1">
    <citation type="submission" date="2022-03" db="EMBL/GenBank/DDBJ databases">
        <authorList>
            <person name="Sayadi A."/>
        </authorList>
    </citation>
    <scope>NUCLEOTIDE SEQUENCE</scope>
</reference>
<gene>
    <name evidence="3" type="ORF">ACAOBT_LOCUS16375</name>
</gene>
<organism evidence="3 4">
    <name type="scientific">Acanthoscelides obtectus</name>
    <name type="common">Bean weevil</name>
    <name type="synonym">Bruchus obtectus</name>
    <dbReference type="NCBI Taxonomy" id="200917"/>
    <lineage>
        <taxon>Eukaryota</taxon>
        <taxon>Metazoa</taxon>
        <taxon>Ecdysozoa</taxon>
        <taxon>Arthropoda</taxon>
        <taxon>Hexapoda</taxon>
        <taxon>Insecta</taxon>
        <taxon>Pterygota</taxon>
        <taxon>Neoptera</taxon>
        <taxon>Endopterygota</taxon>
        <taxon>Coleoptera</taxon>
        <taxon>Polyphaga</taxon>
        <taxon>Cucujiformia</taxon>
        <taxon>Chrysomeloidea</taxon>
        <taxon>Chrysomelidae</taxon>
        <taxon>Bruchinae</taxon>
        <taxon>Bruchini</taxon>
        <taxon>Acanthoscelides</taxon>
    </lineage>
</organism>
<keyword evidence="4" id="KW-1185">Reference proteome</keyword>
<dbReference type="EMBL" id="CAKOFQ010006966">
    <property type="protein sequence ID" value="CAH1984887.1"/>
    <property type="molecule type" value="Genomic_DNA"/>
</dbReference>
<proteinExistence type="predicted"/>
<sequence length="78" mass="9022">MPGNYIRKTEKNSCDPENLKKALEEIRNGKEIRQAGRAFNILVLESTLRKRMTKENPESSRLGHKPVFSPEIEVQLKE</sequence>
<accession>A0A9P0L5Z8</accession>